<gene>
    <name evidence="3" type="ORF">ABB05_02735</name>
    <name evidence="2" type="ORF">ACA29_11870</name>
</gene>
<dbReference type="InterPro" id="IPR025321">
    <property type="entry name" value="DUF4227"/>
</dbReference>
<organism evidence="2 4">
    <name type="scientific">Lederbergia galactosidilytica</name>
    <dbReference type="NCBI Taxonomy" id="217031"/>
    <lineage>
        <taxon>Bacteria</taxon>
        <taxon>Bacillati</taxon>
        <taxon>Bacillota</taxon>
        <taxon>Bacilli</taxon>
        <taxon>Bacillales</taxon>
        <taxon>Bacillaceae</taxon>
        <taxon>Lederbergia</taxon>
    </lineage>
</organism>
<sequence>MRNILKTLFGTLRLLVLLIGCTILFYYGIMWINQEYENYRRYDEPEGSAVKAFQPENQKSDAWFSRLILFYQNGE</sequence>
<evidence type="ECO:0000313" key="2">
    <source>
        <dbReference type="EMBL" id="KRG12210.1"/>
    </source>
</evidence>
<dbReference type="EMBL" id="LGPB01000095">
    <property type="protein sequence ID" value="KRG12210.1"/>
    <property type="molecule type" value="Genomic_DNA"/>
</dbReference>
<dbReference type="AlphaFoldDB" id="A0A0Q9Y4I4"/>
<dbReference type="PATRIC" id="fig|217031.4.peg.3944"/>
<protein>
    <submittedName>
        <fullName evidence="2">Membrane protein</fullName>
    </submittedName>
</protein>
<reference evidence="3 5" key="1">
    <citation type="submission" date="2015-05" db="EMBL/GenBank/DDBJ databases">
        <title>Comparison of genome.</title>
        <authorList>
            <person name="Zheng Z."/>
            <person name="Sun M."/>
        </authorList>
    </citation>
    <scope>NUCLEOTIDE SEQUENCE [LARGE SCALE GENOMIC DNA]</scope>
    <source>
        <strain evidence="3 5">G25-74</strain>
    </source>
</reference>
<evidence type="ECO:0000256" key="1">
    <source>
        <dbReference type="SAM" id="Phobius"/>
    </source>
</evidence>
<dbReference type="RefSeq" id="WP_057989531.1">
    <property type="nucleotide sequence ID" value="NZ_JAGGKH010000006.1"/>
</dbReference>
<evidence type="ECO:0000313" key="4">
    <source>
        <dbReference type="Proteomes" id="UP000053881"/>
    </source>
</evidence>
<dbReference type="Proteomes" id="UP000077881">
    <property type="component" value="Unassembled WGS sequence"/>
</dbReference>
<reference evidence="2 4" key="2">
    <citation type="submission" date="2015-06" db="EMBL/GenBank/DDBJ databases">
        <title>Genome sequencing project of Bacillus galactosidilyticus PL133.</title>
        <authorList>
            <person name="Gaiero J."/>
            <person name="Nicol R."/>
            <person name="Habash M."/>
        </authorList>
    </citation>
    <scope>NUCLEOTIDE SEQUENCE [LARGE SCALE GENOMIC DNA]</scope>
    <source>
        <strain evidence="2 4">PL133</strain>
    </source>
</reference>
<keyword evidence="1" id="KW-0812">Transmembrane</keyword>
<proteinExistence type="predicted"/>
<keyword evidence="1" id="KW-0472">Membrane</keyword>
<dbReference type="EMBL" id="LDJR01000014">
    <property type="protein sequence ID" value="OAK75276.1"/>
    <property type="molecule type" value="Genomic_DNA"/>
</dbReference>
<name>A0A0Q9Y4I4_9BACI</name>
<evidence type="ECO:0000313" key="3">
    <source>
        <dbReference type="EMBL" id="OAK75276.1"/>
    </source>
</evidence>
<dbReference type="OrthoDB" id="2691647at2"/>
<dbReference type="Pfam" id="PF14004">
    <property type="entry name" value="DUF4227"/>
    <property type="match status" value="1"/>
</dbReference>
<dbReference type="Proteomes" id="UP000053881">
    <property type="component" value="Unassembled WGS sequence"/>
</dbReference>
<keyword evidence="5" id="KW-1185">Reference proteome</keyword>
<evidence type="ECO:0000313" key="5">
    <source>
        <dbReference type="Proteomes" id="UP000077881"/>
    </source>
</evidence>
<keyword evidence="1" id="KW-1133">Transmembrane helix</keyword>
<feature type="transmembrane region" description="Helical" evidence="1">
    <location>
        <begin position="12"/>
        <end position="32"/>
    </location>
</feature>
<comment type="caution">
    <text evidence="2">The sequence shown here is derived from an EMBL/GenBank/DDBJ whole genome shotgun (WGS) entry which is preliminary data.</text>
</comment>
<accession>A0A0Q9Y4I4</accession>
<dbReference type="STRING" id="217031.ABB05_02735"/>